<dbReference type="EMBL" id="KZ825588">
    <property type="protein sequence ID" value="PYI26721.1"/>
    <property type="molecule type" value="Genomic_DNA"/>
</dbReference>
<dbReference type="AlphaFoldDB" id="A0A2V5HSD4"/>
<organism evidence="1 2">
    <name type="scientific">Aspergillus indologenus CBS 114.80</name>
    <dbReference type="NCBI Taxonomy" id="1450541"/>
    <lineage>
        <taxon>Eukaryota</taxon>
        <taxon>Fungi</taxon>
        <taxon>Dikarya</taxon>
        <taxon>Ascomycota</taxon>
        <taxon>Pezizomycotina</taxon>
        <taxon>Eurotiomycetes</taxon>
        <taxon>Eurotiomycetidae</taxon>
        <taxon>Eurotiales</taxon>
        <taxon>Aspergillaceae</taxon>
        <taxon>Aspergillus</taxon>
        <taxon>Aspergillus subgen. Circumdati</taxon>
    </lineage>
</organism>
<gene>
    <name evidence="1" type="ORF">BP00DRAFT_460831</name>
</gene>
<evidence type="ECO:0000313" key="1">
    <source>
        <dbReference type="EMBL" id="PYI26721.1"/>
    </source>
</evidence>
<proteinExistence type="predicted"/>
<sequence>MGDDRAKMTRQHVCNICKKRFLRREHCLRHRRGRPPSIADTADVLIRHEKRAHGDQYRARPSIWAASAAGSPSNTPEPCHFEARATDRPGTPIQHALTVQDFTRLHAEALSANYLIPVAPIPTQTPFPGCEPMKMPYATPAFSEWTAWSSPRDEDAEWRGMEAEVRKFQDLGWREGRCVMPDLEVAARPDDGPTKTTEAEAIHGLSEDNERVQHSLGPMFDPLWHPLAARRAAVWGYMLDRHHDVLHRAGLANTGDQGSRHDELKLRGANVVSFC</sequence>
<keyword evidence="2" id="KW-1185">Reference proteome</keyword>
<accession>A0A2V5HSD4</accession>
<evidence type="ECO:0000313" key="2">
    <source>
        <dbReference type="Proteomes" id="UP000248817"/>
    </source>
</evidence>
<reference evidence="1 2" key="1">
    <citation type="submission" date="2018-02" db="EMBL/GenBank/DDBJ databases">
        <title>The genomes of Aspergillus section Nigri reveals drivers in fungal speciation.</title>
        <authorList>
            <consortium name="DOE Joint Genome Institute"/>
            <person name="Vesth T.C."/>
            <person name="Nybo J."/>
            <person name="Theobald S."/>
            <person name="Brandl J."/>
            <person name="Frisvad J.C."/>
            <person name="Nielsen K.F."/>
            <person name="Lyhne E.K."/>
            <person name="Kogle M.E."/>
            <person name="Kuo A."/>
            <person name="Riley R."/>
            <person name="Clum A."/>
            <person name="Nolan M."/>
            <person name="Lipzen A."/>
            <person name="Salamov A."/>
            <person name="Henrissat B."/>
            <person name="Wiebenga A."/>
            <person name="De vries R.P."/>
            <person name="Grigoriev I.V."/>
            <person name="Mortensen U.H."/>
            <person name="Andersen M.R."/>
            <person name="Baker S.E."/>
        </authorList>
    </citation>
    <scope>NUCLEOTIDE SEQUENCE [LARGE SCALE GENOMIC DNA]</scope>
    <source>
        <strain evidence="1 2">CBS 114.80</strain>
    </source>
</reference>
<dbReference type="Proteomes" id="UP000248817">
    <property type="component" value="Unassembled WGS sequence"/>
</dbReference>
<name>A0A2V5HSD4_9EURO</name>
<protein>
    <submittedName>
        <fullName evidence="1">Uncharacterized protein</fullName>
    </submittedName>
</protein>